<feature type="transmembrane region" description="Helical" evidence="6">
    <location>
        <begin position="33"/>
        <end position="58"/>
    </location>
</feature>
<dbReference type="Pfam" id="PF02588">
    <property type="entry name" value="YitT_membrane"/>
    <property type="match status" value="1"/>
</dbReference>
<dbReference type="EMBL" id="OBQD01000021">
    <property type="protein sequence ID" value="SOC46174.1"/>
    <property type="molecule type" value="Genomic_DNA"/>
</dbReference>
<keyword evidence="8" id="KW-1185">Reference proteome</keyword>
<evidence type="ECO:0000313" key="8">
    <source>
        <dbReference type="Proteomes" id="UP000219167"/>
    </source>
</evidence>
<accession>A0A285UWA5</accession>
<protein>
    <submittedName>
        <fullName evidence="7">Uncharacterized membrane-anchored protein YitT</fullName>
    </submittedName>
</protein>
<evidence type="ECO:0000256" key="1">
    <source>
        <dbReference type="ARBA" id="ARBA00004651"/>
    </source>
</evidence>
<feature type="transmembrane region" description="Helical" evidence="6">
    <location>
        <begin position="89"/>
        <end position="107"/>
    </location>
</feature>
<sequence length="211" mass="22571">MSGDNRRFGFWNPAPTRHSALEDAQGIATGSMVAALGLTLIGSAGLVASGVAGVAFILHYLTGYSFGLYYIVLNMPFYALSLSRLGKAFTIKTFLAICLTSLITEIQPRYLKIETLDPVWAALLAGVLLGFGLLALYRHRASLGGLGILAVYLQDRFGIRAGLVQLGFDLVVLAAAFAVAAPYIVLCSVIGAIVLNLFLTINHRADRYIAM</sequence>
<name>A0A285UWA5_9HYPH</name>
<dbReference type="AlphaFoldDB" id="A0A285UWA5"/>
<dbReference type="PANTHER" id="PTHR33545">
    <property type="entry name" value="UPF0750 MEMBRANE PROTEIN YITT-RELATED"/>
    <property type="match status" value="1"/>
</dbReference>
<gene>
    <name evidence="7" type="ORF">SAMN05892877_12135</name>
</gene>
<keyword evidence="2" id="KW-1003">Cell membrane</keyword>
<dbReference type="GO" id="GO:0005886">
    <property type="term" value="C:plasma membrane"/>
    <property type="evidence" value="ECO:0007669"/>
    <property type="project" value="UniProtKB-SubCell"/>
</dbReference>
<evidence type="ECO:0000256" key="5">
    <source>
        <dbReference type="ARBA" id="ARBA00023136"/>
    </source>
</evidence>
<dbReference type="OrthoDB" id="3296441at2"/>
<keyword evidence="3 6" id="KW-0812">Transmembrane</keyword>
<dbReference type="Proteomes" id="UP000219167">
    <property type="component" value="Unassembled WGS sequence"/>
</dbReference>
<keyword evidence="5 6" id="KW-0472">Membrane</keyword>
<reference evidence="7 8" key="1">
    <citation type="submission" date="2017-08" db="EMBL/GenBank/DDBJ databases">
        <authorList>
            <person name="de Groot N.N."/>
        </authorList>
    </citation>
    <scope>NUCLEOTIDE SEQUENCE [LARGE SCALE GENOMIC DNA]</scope>
    <source>
        <strain evidence="7 8">JC85</strain>
    </source>
</reference>
<dbReference type="PANTHER" id="PTHR33545:SF5">
    <property type="entry name" value="UPF0750 MEMBRANE PROTEIN YITT"/>
    <property type="match status" value="1"/>
</dbReference>
<dbReference type="InterPro" id="IPR051461">
    <property type="entry name" value="UPF0750_membrane"/>
</dbReference>
<dbReference type="RefSeq" id="WP_097142542.1">
    <property type="nucleotide sequence ID" value="NZ_OBQD01000021.1"/>
</dbReference>
<keyword evidence="4 6" id="KW-1133">Transmembrane helix</keyword>
<organism evidence="7 8">
    <name type="scientific">Rhizobium subbaraonis</name>
    <dbReference type="NCBI Taxonomy" id="908946"/>
    <lineage>
        <taxon>Bacteria</taxon>
        <taxon>Pseudomonadati</taxon>
        <taxon>Pseudomonadota</taxon>
        <taxon>Alphaproteobacteria</taxon>
        <taxon>Hyphomicrobiales</taxon>
        <taxon>Rhizobiaceae</taxon>
        <taxon>Rhizobium/Agrobacterium group</taxon>
        <taxon>Rhizobium</taxon>
    </lineage>
</organism>
<dbReference type="InterPro" id="IPR003740">
    <property type="entry name" value="YitT"/>
</dbReference>
<proteinExistence type="predicted"/>
<feature type="transmembrane region" description="Helical" evidence="6">
    <location>
        <begin position="119"/>
        <end position="137"/>
    </location>
</feature>
<comment type="subcellular location">
    <subcellularLocation>
        <location evidence="1">Cell membrane</location>
        <topology evidence="1">Multi-pass membrane protein</topology>
    </subcellularLocation>
</comment>
<feature type="transmembrane region" description="Helical" evidence="6">
    <location>
        <begin position="183"/>
        <end position="201"/>
    </location>
</feature>
<evidence type="ECO:0000256" key="4">
    <source>
        <dbReference type="ARBA" id="ARBA00022989"/>
    </source>
</evidence>
<evidence type="ECO:0000313" key="7">
    <source>
        <dbReference type="EMBL" id="SOC46174.1"/>
    </source>
</evidence>
<evidence type="ECO:0000256" key="2">
    <source>
        <dbReference type="ARBA" id="ARBA00022475"/>
    </source>
</evidence>
<evidence type="ECO:0000256" key="3">
    <source>
        <dbReference type="ARBA" id="ARBA00022692"/>
    </source>
</evidence>
<evidence type="ECO:0000256" key="6">
    <source>
        <dbReference type="SAM" id="Phobius"/>
    </source>
</evidence>